<dbReference type="Proteomes" id="UP000314294">
    <property type="component" value="Unassembled WGS sequence"/>
</dbReference>
<organism evidence="3 4">
    <name type="scientific">Liparis tanakae</name>
    <name type="common">Tanaka's snailfish</name>
    <dbReference type="NCBI Taxonomy" id="230148"/>
    <lineage>
        <taxon>Eukaryota</taxon>
        <taxon>Metazoa</taxon>
        <taxon>Chordata</taxon>
        <taxon>Craniata</taxon>
        <taxon>Vertebrata</taxon>
        <taxon>Euteleostomi</taxon>
        <taxon>Actinopterygii</taxon>
        <taxon>Neopterygii</taxon>
        <taxon>Teleostei</taxon>
        <taxon>Neoteleostei</taxon>
        <taxon>Acanthomorphata</taxon>
        <taxon>Eupercaria</taxon>
        <taxon>Perciformes</taxon>
        <taxon>Cottioidei</taxon>
        <taxon>Cottales</taxon>
        <taxon>Liparidae</taxon>
        <taxon>Liparis</taxon>
    </lineage>
</organism>
<gene>
    <name evidence="3" type="ORF">EYF80_046454</name>
</gene>
<evidence type="ECO:0000313" key="4">
    <source>
        <dbReference type="Proteomes" id="UP000314294"/>
    </source>
</evidence>
<feature type="transmembrane region" description="Helical" evidence="2">
    <location>
        <begin position="46"/>
        <end position="72"/>
    </location>
</feature>
<keyword evidence="2" id="KW-0472">Membrane</keyword>
<reference evidence="3 4" key="1">
    <citation type="submission" date="2019-03" db="EMBL/GenBank/DDBJ databases">
        <title>First draft genome of Liparis tanakae, snailfish: a comprehensive survey of snailfish specific genes.</title>
        <authorList>
            <person name="Kim W."/>
            <person name="Song I."/>
            <person name="Jeong J.-H."/>
            <person name="Kim D."/>
            <person name="Kim S."/>
            <person name="Ryu S."/>
            <person name="Song J.Y."/>
            <person name="Lee S.K."/>
        </authorList>
    </citation>
    <scope>NUCLEOTIDE SEQUENCE [LARGE SCALE GENOMIC DNA]</scope>
    <source>
        <tissue evidence="3">Muscle</tissue>
    </source>
</reference>
<accession>A0A4Z2FQ52</accession>
<keyword evidence="2" id="KW-0812">Transmembrane</keyword>
<keyword evidence="4" id="KW-1185">Reference proteome</keyword>
<keyword evidence="2" id="KW-1133">Transmembrane helix</keyword>
<dbReference type="AlphaFoldDB" id="A0A4Z2FQ52"/>
<evidence type="ECO:0000256" key="2">
    <source>
        <dbReference type="SAM" id="Phobius"/>
    </source>
</evidence>
<protein>
    <submittedName>
        <fullName evidence="3">Uncharacterized protein</fullName>
    </submittedName>
</protein>
<evidence type="ECO:0000313" key="3">
    <source>
        <dbReference type="EMBL" id="TNN43366.1"/>
    </source>
</evidence>
<name>A0A4Z2FQ52_9TELE</name>
<evidence type="ECO:0000256" key="1">
    <source>
        <dbReference type="SAM" id="MobiDB-lite"/>
    </source>
</evidence>
<feature type="region of interest" description="Disordered" evidence="1">
    <location>
        <begin position="180"/>
        <end position="200"/>
    </location>
</feature>
<dbReference type="EMBL" id="SRLO01000972">
    <property type="protein sequence ID" value="TNN43366.1"/>
    <property type="molecule type" value="Genomic_DNA"/>
</dbReference>
<comment type="caution">
    <text evidence="3">The sequence shown here is derived from an EMBL/GenBank/DDBJ whole genome shotgun (WGS) entry which is preliminary data.</text>
</comment>
<proteinExistence type="predicted"/>
<sequence>MLPRFCVVGGVESRLFAAVTARAARKLWNDVTAFLRQRLERWRWRALGVAGTSGGLLAVTTAGTVGLFRAATRARRAPPVRRYSTRHRDHDAGFVGFASVFIPSLLSIDFGDGRARQRARDKEVASLRYESGVCVGLQSVDSHLRIVPRATPACNMSRHRKKGNASRNRLSLGDVFVDSRRSGYRPVPQDPPRQPLTTVM</sequence>